<sequence>MDTLRLQVTGMTCAACSARIEKGLGRMAGVSGATVNMATAQAYVQYDPRVTREADIRRKIEQLGYGAAEHLDSPQKAHEAELRALRSKLAVAVAVSVPLLWAMLAHLPLVPAALWIPDVLFSPYLQWGLATVLQFYVGYSFYRGAWQALKQLSANMDTLVVLSTSVAYFYSHYKLMRFPGAVAHDQLYFDAIAMIVTVVLFGKLLEAKAKGRALKDLNELYGLQIRFVRVARREGEEWIPAGELRRGEQVVVHAGEWISADGRIVDGAAEIDESLLTGESLPVLKQKGDRVFSGTRCLNGSLSIRAECDAGETRLSRMIAMVEEAQSLRPAIARKTDRAAAVFVPAMILCAAATYAGWTALADAAPQEAAIRHALAVLLIACPCALGLAAPVSVLIATALAAKRGILFKHGSAMETLAKADRILFDKTGTLTEGKPRLIAIDAVHSPNAYMLKLAAAIERHSAHPLAQALVREAERLRVLLPEAEDVREVPGGGMQGRVEGKLVRVGHARWALTEGPELARAAGPEAESARPGETVLYVTVDGRLEGRFAFADTLRSETLEVVRELKKTASLGIVTGDQPEPASAIAREAGIDDVFAGCTPDRKADIVAEARRGGRVVAFVGDGSNDAAALATADVGVAMGGGAGAAMQTGDVVLTRDRLSGIADAMAISRLTLRNIRQNIGFAIAYNTAAVPLAALGYLDPRIACMGMAASSVLVVANALRLQRSAAARGRE</sequence>
<dbReference type="PROSITE" id="PS50846">
    <property type="entry name" value="HMA_2"/>
    <property type="match status" value="1"/>
</dbReference>
<feature type="transmembrane region" description="Helical" evidence="17">
    <location>
        <begin position="681"/>
        <end position="700"/>
    </location>
</feature>
<evidence type="ECO:0000256" key="2">
    <source>
        <dbReference type="ARBA" id="ARBA00006024"/>
    </source>
</evidence>
<keyword evidence="14" id="KW-0406">Ion transport</keyword>
<dbReference type="NCBIfam" id="TIGR01525">
    <property type="entry name" value="ATPase-IB_hvy"/>
    <property type="match status" value="1"/>
</dbReference>
<dbReference type="InterPro" id="IPR044492">
    <property type="entry name" value="P_typ_ATPase_HD_dom"/>
</dbReference>
<evidence type="ECO:0000256" key="15">
    <source>
        <dbReference type="ARBA" id="ARBA00023136"/>
    </source>
</evidence>
<dbReference type="Gene3D" id="2.70.150.10">
    <property type="entry name" value="Calcium-transporting ATPase, cytoplasmic transduction domain A"/>
    <property type="match status" value="1"/>
</dbReference>
<dbReference type="InterPro" id="IPR027256">
    <property type="entry name" value="P-typ_ATPase_IB"/>
</dbReference>
<evidence type="ECO:0000256" key="17">
    <source>
        <dbReference type="RuleBase" id="RU362081"/>
    </source>
</evidence>
<keyword evidence="4" id="KW-0813">Transport</keyword>
<dbReference type="EMBL" id="JBHSEP010000024">
    <property type="protein sequence ID" value="MFC4601300.1"/>
    <property type="molecule type" value="Genomic_DNA"/>
</dbReference>
<dbReference type="SUPFAM" id="SSF56784">
    <property type="entry name" value="HAD-like"/>
    <property type="match status" value="1"/>
</dbReference>
<evidence type="ECO:0000256" key="1">
    <source>
        <dbReference type="ARBA" id="ARBA00004127"/>
    </source>
</evidence>
<dbReference type="InterPro" id="IPR001757">
    <property type="entry name" value="P_typ_ATPase"/>
</dbReference>
<dbReference type="Gene3D" id="3.40.1110.10">
    <property type="entry name" value="Calcium-transporting ATPase, cytoplasmic domain N"/>
    <property type="match status" value="1"/>
</dbReference>
<dbReference type="SFLD" id="SFLDF00027">
    <property type="entry name" value="p-type_atpase"/>
    <property type="match status" value="1"/>
</dbReference>
<keyword evidence="20" id="KW-1185">Reference proteome</keyword>
<dbReference type="PANTHER" id="PTHR43520:SF8">
    <property type="entry name" value="P-TYPE CU(+) TRANSPORTER"/>
    <property type="match status" value="1"/>
</dbReference>
<keyword evidence="7 17" id="KW-0479">Metal-binding</keyword>
<feature type="transmembrane region" description="Helical" evidence="17">
    <location>
        <begin position="373"/>
        <end position="402"/>
    </location>
</feature>
<name>A0ABV9FJT9_9BACL</name>
<dbReference type="InterPro" id="IPR023298">
    <property type="entry name" value="ATPase_P-typ_TM_dom_sf"/>
</dbReference>
<evidence type="ECO:0000256" key="16">
    <source>
        <dbReference type="ARBA" id="ARBA00049289"/>
    </source>
</evidence>
<feature type="transmembrane region" description="Helical" evidence="17">
    <location>
        <begin position="187"/>
        <end position="205"/>
    </location>
</feature>
<evidence type="ECO:0000256" key="9">
    <source>
        <dbReference type="ARBA" id="ARBA00022796"/>
    </source>
</evidence>
<dbReference type="PRINTS" id="PR00119">
    <property type="entry name" value="CATATPASE"/>
</dbReference>
<evidence type="ECO:0000313" key="19">
    <source>
        <dbReference type="EMBL" id="MFC4601300.1"/>
    </source>
</evidence>
<dbReference type="InterPro" id="IPR006121">
    <property type="entry name" value="HMA_dom"/>
</dbReference>
<protein>
    <recommendedName>
        <fullName evidence="3">P-type Cu(+) transporter</fullName>
        <ecNumber evidence="3">7.2.2.8</ecNumber>
    </recommendedName>
</protein>
<dbReference type="SFLD" id="SFLDS00003">
    <property type="entry name" value="Haloacid_Dehalogenase"/>
    <property type="match status" value="1"/>
</dbReference>
<dbReference type="SUPFAM" id="SSF81653">
    <property type="entry name" value="Calcium ATPase, transduction domain A"/>
    <property type="match status" value="1"/>
</dbReference>
<organism evidence="19 20">
    <name type="scientific">Cohnella hongkongensis</name>
    <dbReference type="NCBI Taxonomy" id="178337"/>
    <lineage>
        <taxon>Bacteria</taxon>
        <taxon>Bacillati</taxon>
        <taxon>Bacillota</taxon>
        <taxon>Bacilli</taxon>
        <taxon>Bacillales</taxon>
        <taxon>Paenibacillaceae</taxon>
        <taxon>Cohnella</taxon>
    </lineage>
</organism>
<feature type="transmembrane region" description="Helical" evidence="17">
    <location>
        <begin position="339"/>
        <end position="361"/>
    </location>
</feature>
<dbReference type="SUPFAM" id="SSF81665">
    <property type="entry name" value="Calcium ATPase, transmembrane domain M"/>
    <property type="match status" value="1"/>
</dbReference>
<evidence type="ECO:0000256" key="12">
    <source>
        <dbReference type="ARBA" id="ARBA00022989"/>
    </source>
</evidence>
<keyword evidence="11" id="KW-1278">Translocase</keyword>
<keyword evidence="12 17" id="KW-1133">Transmembrane helix</keyword>
<dbReference type="Gene3D" id="3.30.70.100">
    <property type="match status" value="1"/>
</dbReference>
<dbReference type="InterPro" id="IPR023214">
    <property type="entry name" value="HAD_sf"/>
</dbReference>
<evidence type="ECO:0000256" key="14">
    <source>
        <dbReference type="ARBA" id="ARBA00023065"/>
    </source>
</evidence>
<dbReference type="InterPro" id="IPR008250">
    <property type="entry name" value="ATPase_P-typ_transduc_dom_A_sf"/>
</dbReference>
<evidence type="ECO:0000256" key="11">
    <source>
        <dbReference type="ARBA" id="ARBA00022967"/>
    </source>
</evidence>
<dbReference type="Pfam" id="PF00122">
    <property type="entry name" value="E1-E2_ATPase"/>
    <property type="match status" value="1"/>
</dbReference>
<dbReference type="InterPro" id="IPR059000">
    <property type="entry name" value="ATPase_P-type_domA"/>
</dbReference>
<dbReference type="Proteomes" id="UP001596028">
    <property type="component" value="Unassembled WGS sequence"/>
</dbReference>
<evidence type="ECO:0000256" key="8">
    <source>
        <dbReference type="ARBA" id="ARBA00022741"/>
    </source>
</evidence>
<dbReference type="InterPro" id="IPR036163">
    <property type="entry name" value="HMA_dom_sf"/>
</dbReference>
<keyword evidence="17" id="KW-1003">Cell membrane</keyword>
<reference evidence="20" key="1">
    <citation type="journal article" date="2019" name="Int. J. Syst. Evol. Microbiol.">
        <title>The Global Catalogue of Microorganisms (GCM) 10K type strain sequencing project: providing services to taxonomists for standard genome sequencing and annotation.</title>
        <authorList>
            <consortium name="The Broad Institute Genomics Platform"/>
            <consortium name="The Broad Institute Genome Sequencing Center for Infectious Disease"/>
            <person name="Wu L."/>
            <person name="Ma J."/>
        </authorList>
    </citation>
    <scope>NUCLEOTIDE SEQUENCE [LARGE SCALE GENOMIC DNA]</scope>
    <source>
        <strain evidence="20">CCUG 49571</strain>
    </source>
</reference>
<comment type="subcellular location">
    <subcellularLocation>
        <location evidence="17">Cell membrane</location>
    </subcellularLocation>
    <subcellularLocation>
        <location evidence="1">Endomembrane system</location>
        <topology evidence="1">Multi-pass membrane protein</topology>
    </subcellularLocation>
</comment>
<comment type="catalytic activity">
    <reaction evidence="16">
        <text>Cu(+)(in) + ATP + H2O = Cu(+)(out) + ADP + phosphate + H(+)</text>
        <dbReference type="Rhea" id="RHEA:25792"/>
        <dbReference type="ChEBI" id="CHEBI:15377"/>
        <dbReference type="ChEBI" id="CHEBI:15378"/>
        <dbReference type="ChEBI" id="CHEBI:30616"/>
        <dbReference type="ChEBI" id="CHEBI:43474"/>
        <dbReference type="ChEBI" id="CHEBI:49552"/>
        <dbReference type="ChEBI" id="CHEBI:456216"/>
        <dbReference type="EC" id="7.2.2.8"/>
    </reaction>
</comment>
<dbReference type="RefSeq" id="WP_378101156.1">
    <property type="nucleotide sequence ID" value="NZ_JBHSEP010000024.1"/>
</dbReference>
<evidence type="ECO:0000313" key="20">
    <source>
        <dbReference type="Proteomes" id="UP001596028"/>
    </source>
</evidence>
<accession>A0ABV9FJT9</accession>
<dbReference type="PRINTS" id="PR00120">
    <property type="entry name" value="HATPASE"/>
</dbReference>
<dbReference type="PROSITE" id="PS01229">
    <property type="entry name" value="COF_2"/>
    <property type="match status" value="1"/>
</dbReference>
<proteinExistence type="inferred from homology"/>
<keyword evidence="15 17" id="KW-0472">Membrane</keyword>
<dbReference type="Pfam" id="PF00702">
    <property type="entry name" value="Hydrolase"/>
    <property type="match status" value="1"/>
</dbReference>
<dbReference type="NCBIfam" id="TIGR01494">
    <property type="entry name" value="ATPase_P-type"/>
    <property type="match status" value="1"/>
</dbReference>
<dbReference type="CDD" id="cd00371">
    <property type="entry name" value="HMA"/>
    <property type="match status" value="1"/>
</dbReference>
<keyword evidence="9" id="KW-0187">Copper transport</keyword>
<dbReference type="InterPro" id="IPR023299">
    <property type="entry name" value="ATPase_P-typ_cyto_dom_N"/>
</dbReference>
<keyword evidence="10 17" id="KW-0067">ATP-binding</keyword>
<feature type="transmembrane region" description="Helical" evidence="17">
    <location>
        <begin position="89"/>
        <end position="109"/>
    </location>
</feature>
<keyword evidence="6 17" id="KW-0812">Transmembrane</keyword>
<dbReference type="SUPFAM" id="SSF55008">
    <property type="entry name" value="HMA, heavy metal-associated domain"/>
    <property type="match status" value="1"/>
</dbReference>
<dbReference type="EC" id="7.2.2.8" evidence="3"/>
<keyword evidence="5" id="KW-0597">Phosphoprotein</keyword>
<evidence type="ECO:0000256" key="10">
    <source>
        <dbReference type="ARBA" id="ARBA00022840"/>
    </source>
</evidence>
<evidence type="ECO:0000259" key="18">
    <source>
        <dbReference type="PROSITE" id="PS50846"/>
    </source>
</evidence>
<evidence type="ECO:0000256" key="13">
    <source>
        <dbReference type="ARBA" id="ARBA00023008"/>
    </source>
</evidence>
<dbReference type="PROSITE" id="PS00154">
    <property type="entry name" value="ATPASE_E1_E2"/>
    <property type="match status" value="1"/>
</dbReference>
<keyword evidence="13" id="KW-0186">Copper</keyword>
<feature type="domain" description="HMA" evidence="18">
    <location>
        <begin position="2"/>
        <end position="68"/>
    </location>
</feature>
<dbReference type="PANTHER" id="PTHR43520">
    <property type="entry name" value="ATP7, ISOFORM B"/>
    <property type="match status" value="1"/>
</dbReference>
<evidence type="ECO:0000256" key="5">
    <source>
        <dbReference type="ARBA" id="ARBA00022553"/>
    </source>
</evidence>
<evidence type="ECO:0000256" key="6">
    <source>
        <dbReference type="ARBA" id="ARBA00022692"/>
    </source>
</evidence>
<evidence type="ECO:0000256" key="3">
    <source>
        <dbReference type="ARBA" id="ARBA00012517"/>
    </source>
</evidence>
<dbReference type="SFLD" id="SFLDG00002">
    <property type="entry name" value="C1.7:_P-type_atpase_like"/>
    <property type="match status" value="1"/>
</dbReference>
<keyword evidence="8 17" id="KW-0547">Nucleotide-binding</keyword>
<comment type="caution">
    <text evidence="19">The sequence shown here is derived from an EMBL/GenBank/DDBJ whole genome shotgun (WGS) entry which is preliminary data.</text>
</comment>
<evidence type="ECO:0000256" key="4">
    <source>
        <dbReference type="ARBA" id="ARBA00022448"/>
    </source>
</evidence>
<feature type="transmembrane region" description="Helical" evidence="17">
    <location>
        <begin position="706"/>
        <end position="723"/>
    </location>
</feature>
<dbReference type="Gene3D" id="3.40.50.1000">
    <property type="entry name" value="HAD superfamily/HAD-like"/>
    <property type="match status" value="1"/>
</dbReference>
<dbReference type="NCBIfam" id="TIGR01511">
    <property type="entry name" value="ATPase-IB1_Cu"/>
    <property type="match status" value="1"/>
</dbReference>
<gene>
    <name evidence="19" type="ORF">ACFO3S_23860</name>
</gene>
<evidence type="ECO:0000256" key="7">
    <source>
        <dbReference type="ARBA" id="ARBA00022723"/>
    </source>
</evidence>
<dbReference type="InterPro" id="IPR036412">
    <property type="entry name" value="HAD-like_sf"/>
</dbReference>
<feature type="transmembrane region" description="Helical" evidence="17">
    <location>
        <begin position="154"/>
        <end position="171"/>
    </location>
</feature>
<dbReference type="InterPro" id="IPR018303">
    <property type="entry name" value="ATPase_P-typ_P_site"/>
</dbReference>
<comment type="similarity">
    <text evidence="2 17">Belongs to the cation transport ATPase (P-type) (TC 3.A.3) family. Type IB subfamily.</text>
</comment>
<feature type="transmembrane region" description="Helical" evidence="17">
    <location>
        <begin position="124"/>
        <end position="142"/>
    </location>
</feature>
<dbReference type="Pfam" id="PF00403">
    <property type="entry name" value="HMA"/>
    <property type="match status" value="1"/>
</dbReference>